<name>A0A816ZZ80_9BILA</name>
<evidence type="ECO:0000313" key="1">
    <source>
        <dbReference type="EMBL" id="CAF2241528.1"/>
    </source>
</evidence>
<gene>
    <name evidence="1" type="ORF">WKI299_LOCUS36542</name>
</gene>
<organism evidence="1 2">
    <name type="scientific">Rotaria magnacalcarata</name>
    <dbReference type="NCBI Taxonomy" id="392030"/>
    <lineage>
        <taxon>Eukaryota</taxon>
        <taxon>Metazoa</taxon>
        <taxon>Spiralia</taxon>
        <taxon>Gnathifera</taxon>
        <taxon>Rotifera</taxon>
        <taxon>Eurotatoria</taxon>
        <taxon>Bdelloidea</taxon>
        <taxon>Philodinida</taxon>
        <taxon>Philodinidae</taxon>
        <taxon>Rotaria</taxon>
    </lineage>
</organism>
<comment type="caution">
    <text evidence="1">The sequence shown here is derived from an EMBL/GenBank/DDBJ whole genome shotgun (WGS) entry which is preliminary data.</text>
</comment>
<dbReference type="EMBL" id="CAJNRF010017842">
    <property type="protein sequence ID" value="CAF2241528.1"/>
    <property type="molecule type" value="Genomic_DNA"/>
</dbReference>
<protein>
    <submittedName>
        <fullName evidence="1">Uncharacterized protein</fullName>
    </submittedName>
</protein>
<dbReference type="InterPro" id="IPR011990">
    <property type="entry name" value="TPR-like_helical_dom_sf"/>
</dbReference>
<dbReference type="AlphaFoldDB" id="A0A816ZZ80"/>
<sequence>MEVLFDLASVFKITDIKYDEINPKWNIYLMTTDEGQVYRAKEKGSQLALKHFQKAIDIYTKSLSREHPYIDLPLMYIGDILCDQDAYQYAQEPFSDS</sequence>
<proteinExistence type="predicted"/>
<dbReference type="Gene3D" id="1.25.40.10">
    <property type="entry name" value="Tetratricopeptide repeat domain"/>
    <property type="match status" value="1"/>
</dbReference>
<evidence type="ECO:0000313" key="2">
    <source>
        <dbReference type="Proteomes" id="UP000663856"/>
    </source>
</evidence>
<reference evidence="1" key="1">
    <citation type="submission" date="2021-02" db="EMBL/GenBank/DDBJ databases">
        <authorList>
            <person name="Nowell W R."/>
        </authorList>
    </citation>
    <scope>NUCLEOTIDE SEQUENCE</scope>
</reference>
<accession>A0A816ZZ80</accession>
<dbReference type="Proteomes" id="UP000663856">
    <property type="component" value="Unassembled WGS sequence"/>
</dbReference>